<gene>
    <name evidence="1" type="ORF">ARMGADRAFT_566173</name>
</gene>
<evidence type="ECO:0008006" key="3">
    <source>
        <dbReference type="Google" id="ProtNLM"/>
    </source>
</evidence>
<dbReference type="EMBL" id="KZ293692">
    <property type="protein sequence ID" value="PBK85279.1"/>
    <property type="molecule type" value="Genomic_DNA"/>
</dbReference>
<proteinExistence type="predicted"/>
<evidence type="ECO:0000313" key="1">
    <source>
        <dbReference type="EMBL" id="PBK85279.1"/>
    </source>
</evidence>
<dbReference type="AlphaFoldDB" id="A0A2H3CQD5"/>
<keyword evidence="2" id="KW-1185">Reference proteome</keyword>
<evidence type="ECO:0000313" key="2">
    <source>
        <dbReference type="Proteomes" id="UP000217790"/>
    </source>
</evidence>
<dbReference type="OrthoDB" id="3237761at2759"/>
<reference evidence="2" key="1">
    <citation type="journal article" date="2017" name="Nat. Ecol. Evol.">
        <title>Genome expansion and lineage-specific genetic innovations in the forest pathogenic fungi Armillaria.</title>
        <authorList>
            <person name="Sipos G."/>
            <person name="Prasanna A.N."/>
            <person name="Walter M.C."/>
            <person name="O'Connor E."/>
            <person name="Balint B."/>
            <person name="Krizsan K."/>
            <person name="Kiss B."/>
            <person name="Hess J."/>
            <person name="Varga T."/>
            <person name="Slot J."/>
            <person name="Riley R."/>
            <person name="Boka B."/>
            <person name="Rigling D."/>
            <person name="Barry K."/>
            <person name="Lee J."/>
            <person name="Mihaltcheva S."/>
            <person name="LaButti K."/>
            <person name="Lipzen A."/>
            <person name="Waldron R."/>
            <person name="Moloney N.M."/>
            <person name="Sperisen C."/>
            <person name="Kredics L."/>
            <person name="Vagvoelgyi C."/>
            <person name="Patrignani A."/>
            <person name="Fitzpatrick D."/>
            <person name="Nagy I."/>
            <person name="Doyle S."/>
            <person name="Anderson J.B."/>
            <person name="Grigoriev I.V."/>
            <person name="Gueldener U."/>
            <person name="Muensterkoetter M."/>
            <person name="Nagy L.G."/>
        </authorList>
    </citation>
    <scope>NUCLEOTIDE SEQUENCE [LARGE SCALE GENOMIC DNA]</scope>
    <source>
        <strain evidence="2">Ar21-2</strain>
    </source>
</reference>
<dbReference type="InParanoid" id="A0A2H3CQD5"/>
<sequence length="60" mass="6387">MNMFVAGARVFVFSTTGELIRGVVESTSRTADGMVLLKIRRESGDIISLPAIGVSRESAS</sequence>
<name>A0A2H3CQD5_ARMGA</name>
<organism evidence="1 2">
    <name type="scientific">Armillaria gallica</name>
    <name type="common">Bulbous honey fungus</name>
    <name type="synonym">Armillaria bulbosa</name>
    <dbReference type="NCBI Taxonomy" id="47427"/>
    <lineage>
        <taxon>Eukaryota</taxon>
        <taxon>Fungi</taxon>
        <taxon>Dikarya</taxon>
        <taxon>Basidiomycota</taxon>
        <taxon>Agaricomycotina</taxon>
        <taxon>Agaricomycetes</taxon>
        <taxon>Agaricomycetidae</taxon>
        <taxon>Agaricales</taxon>
        <taxon>Marasmiineae</taxon>
        <taxon>Physalacriaceae</taxon>
        <taxon>Armillaria</taxon>
    </lineage>
</organism>
<protein>
    <recommendedName>
        <fullName evidence="3">LSM domain-containing protein</fullName>
    </recommendedName>
</protein>
<dbReference type="Proteomes" id="UP000217790">
    <property type="component" value="Unassembled WGS sequence"/>
</dbReference>
<accession>A0A2H3CQD5</accession>